<accession>A0A803NL39</accession>
<dbReference type="AlphaFoldDB" id="A0A803NL39"/>
<dbReference type="EnsemblPlants" id="evm.model.01.2421">
    <property type="protein sequence ID" value="cds.evm.model.01.2421"/>
    <property type="gene ID" value="evm.TU.01.2421"/>
</dbReference>
<protein>
    <submittedName>
        <fullName evidence="1">Uncharacterized protein</fullName>
    </submittedName>
</protein>
<proteinExistence type="predicted"/>
<evidence type="ECO:0000313" key="2">
    <source>
        <dbReference type="Proteomes" id="UP000596661"/>
    </source>
</evidence>
<organism evidence="1 2">
    <name type="scientific">Cannabis sativa</name>
    <name type="common">Hemp</name>
    <name type="synonym">Marijuana</name>
    <dbReference type="NCBI Taxonomy" id="3483"/>
    <lineage>
        <taxon>Eukaryota</taxon>
        <taxon>Viridiplantae</taxon>
        <taxon>Streptophyta</taxon>
        <taxon>Embryophyta</taxon>
        <taxon>Tracheophyta</taxon>
        <taxon>Spermatophyta</taxon>
        <taxon>Magnoliopsida</taxon>
        <taxon>eudicotyledons</taxon>
        <taxon>Gunneridae</taxon>
        <taxon>Pentapetalae</taxon>
        <taxon>rosids</taxon>
        <taxon>fabids</taxon>
        <taxon>Rosales</taxon>
        <taxon>Cannabaceae</taxon>
        <taxon>Cannabis</taxon>
    </lineage>
</organism>
<dbReference type="Gramene" id="evm.model.01.2421">
    <property type="protein sequence ID" value="cds.evm.model.01.2421"/>
    <property type="gene ID" value="evm.TU.01.2421"/>
</dbReference>
<reference evidence="1" key="1">
    <citation type="submission" date="2018-11" db="EMBL/GenBank/DDBJ databases">
        <authorList>
            <person name="Grassa J C."/>
        </authorList>
    </citation>
    <scope>NUCLEOTIDE SEQUENCE [LARGE SCALE GENOMIC DNA]</scope>
</reference>
<keyword evidence="2" id="KW-1185">Reference proteome</keyword>
<name>A0A803NL39_CANSA</name>
<evidence type="ECO:0000313" key="1">
    <source>
        <dbReference type="EnsemblPlants" id="cds.evm.model.01.2421"/>
    </source>
</evidence>
<reference evidence="1" key="2">
    <citation type="submission" date="2021-03" db="UniProtKB">
        <authorList>
            <consortium name="EnsemblPlants"/>
        </authorList>
    </citation>
    <scope>IDENTIFICATION</scope>
</reference>
<dbReference type="EMBL" id="UZAU01000073">
    <property type="status" value="NOT_ANNOTATED_CDS"/>
    <property type="molecule type" value="Genomic_DNA"/>
</dbReference>
<dbReference type="Proteomes" id="UP000596661">
    <property type="component" value="Chromosome 1"/>
</dbReference>
<sequence>MFKKQFIAAKDYDLEATTLTNVNQQQGESLKKFIQCMMDVATATKVIDDMKMAALTSGFITGSLVWGDLLRKKEDTLSEFLIRAQGFINLKDAYAQAYGVLAMHSTKITNA</sequence>